<name>A0A392UVV3_9FABA</name>
<feature type="non-terminal residue" evidence="1">
    <location>
        <position position="52"/>
    </location>
</feature>
<organism evidence="1 2">
    <name type="scientific">Trifolium medium</name>
    <dbReference type="NCBI Taxonomy" id="97028"/>
    <lineage>
        <taxon>Eukaryota</taxon>
        <taxon>Viridiplantae</taxon>
        <taxon>Streptophyta</taxon>
        <taxon>Embryophyta</taxon>
        <taxon>Tracheophyta</taxon>
        <taxon>Spermatophyta</taxon>
        <taxon>Magnoliopsida</taxon>
        <taxon>eudicotyledons</taxon>
        <taxon>Gunneridae</taxon>
        <taxon>Pentapetalae</taxon>
        <taxon>rosids</taxon>
        <taxon>fabids</taxon>
        <taxon>Fabales</taxon>
        <taxon>Fabaceae</taxon>
        <taxon>Papilionoideae</taxon>
        <taxon>50 kb inversion clade</taxon>
        <taxon>NPAAA clade</taxon>
        <taxon>Hologalegina</taxon>
        <taxon>IRL clade</taxon>
        <taxon>Trifolieae</taxon>
        <taxon>Trifolium</taxon>
    </lineage>
</organism>
<comment type="caution">
    <text evidence="1">The sequence shown here is derived from an EMBL/GenBank/DDBJ whole genome shotgun (WGS) entry which is preliminary data.</text>
</comment>
<dbReference type="EMBL" id="LXQA010969743">
    <property type="protein sequence ID" value="MCI79252.1"/>
    <property type="molecule type" value="Genomic_DNA"/>
</dbReference>
<proteinExistence type="predicted"/>
<accession>A0A392UVV3</accession>
<evidence type="ECO:0000313" key="1">
    <source>
        <dbReference type="EMBL" id="MCI79252.1"/>
    </source>
</evidence>
<sequence length="52" mass="5558">MDDGTRNRIRLDVARVKLESSLGGRIDFAIKLVVQGAGYEVRVVEDGGGLVG</sequence>
<protein>
    <submittedName>
        <fullName evidence="1">Uncharacterized protein</fullName>
    </submittedName>
</protein>
<evidence type="ECO:0000313" key="2">
    <source>
        <dbReference type="Proteomes" id="UP000265520"/>
    </source>
</evidence>
<dbReference type="AlphaFoldDB" id="A0A392UVV3"/>
<keyword evidence="2" id="KW-1185">Reference proteome</keyword>
<reference evidence="1 2" key="1">
    <citation type="journal article" date="2018" name="Front. Plant Sci.">
        <title>Red Clover (Trifolium pratense) and Zigzag Clover (T. medium) - A Picture of Genomic Similarities and Differences.</title>
        <authorList>
            <person name="Dluhosova J."/>
            <person name="Istvanek J."/>
            <person name="Nedelnik J."/>
            <person name="Repkova J."/>
        </authorList>
    </citation>
    <scope>NUCLEOTIDE SEQUENCE [LARGE SCALE GENOMIC DNA]</scope>
    <source>
        <strain evidence="2">cv. 10/8</strain>
        <tissue evidence="1">Leaf</tissue>
    </source>
</reference>
<dbReference type="Proteomes" id="UP000265520">
    <property type="component" value="Unassembled WGS sequence"/>
</dbReference>